<evidence type="ECO:0008006" key="4">
    <source>
        <dbReference type="Google" id="ProtNLM"/>
    </source>
</evidence>
<comment type="caution">
    <text evidence="2">The sequence shown here is derived from an EMBL/GenBank/DDBJ whole genome shotgun (WGS) entry which is preliminary data.</text>
</comment>
<evidence type="ECO:0000313" key="3">
    <source>
        <dbReference type="Proteomes" id="UP001589865"/>
    </source>
</evidence>
<reference evidence="2 3" key="1">
    <citation type="submission" date="2024-09" db="EMBL/GenBank/DDBJ databases">
        <authorList>
            <person name="Sun Q."/>
            <person name="Mori K."/>
        </authorList>
    </citation>
    <scope>NUCLEOTIDE SEQUENCE [LARGE SCALE GENOMIC DNA]</scope>
    <source>
        <strain evidence="2 3">TBRC 5777</strain>
    </source>
</reference>
<name>A0ABV6JT92_9PROT</name>
<organism evidence="2 3">
    <name type="scientific">Roseomonas elaeocarpi</name>
    <dbReference type="NCBI Taxonomy" id="907779"/>
    <lineage>
        <taxon>Bacteria</taxon>
        <taxon>Pseudomonadati</taxon>
        <taxon>Pseudomonadota</taxon>
        <taxon>Alphaproteobacteria</taxon>
        <taxon>Acetobacterales</taxon>
        <taxon>Roseomonadaceae</taxon>
        <taxon>Roseomonas</taxon>
    </lineage>
</organism>
<keyword evidence="3" id="KW-1185">Reference proteome</keyword>
<evidence type="ECO:0000313" key="2">
    <source>
        <dbReference type="EMBL" id="MFC0408945.1"/>
    </source>
</evidence>
<evidence type="ECO:0000256" key="1">
    <source>
        <dbReference type="SAM" id="SignalP"/>
    </source>
</evidence>
<sequence length="262" mass="28945">MQSSRFPAWRLPILVGLLLAMGQGVAPSVAWADEPDDLDMGFPTTLTDPVVEEPGSVELQTAAQYDRRHRHDTFLLTPQIQVGAARNLQLTLGVPYTVGSGQDANQGDLDLSALYRLNEETRLLPSFGLQLDATSPIGPGDRSTEVQLTGIAMRTVDPQGRKRVHLNLTWMHRFDPDMTERAERYRAVVGYSQLLAQDWALVLDALHQSEERHEHDSNILEAGLRYRVNDDVVVGLGGGRGFGHDATHARVLLSLQITLHDG</sequence>
<dbReference type="Proteomes" id="UP001589865">
    <property type="component" value="Unassembled WGS sequence"/>
</dbReference>
<gene>
    <name evidence="2" type="ORF">ACFFGY_11825</name>
</gene>
<feature type="chain" id="PRO_5045101209" description="Transporter" evidence="1">
    <location>
        <begin position="33"/>
        <end position="262"/>
    </location>
</feature>
<protein>
    <recommendedName>
        <fullName evidence="4">Transporter</fullName>
    </recommendedName>
</protein>
<feature type="signal peptide" evidence="1">
    <location>
        <begin position="1"/>
        <end position="32"/>
    </location>
</feature>
<proteinExistence type="predicted"/>
<dbReference type="EMBL" id="JBHLUN010000008">
    <property type="protein sequence ID" value="MFC0408945.1"/>
    <property type="molecule type" value="Genomic_DNA"/>
</dbReference>
<keyword evidence="1" id="KW-0732">Signal</keyword>
<accession>A0ABV6JT92</accession>
<dbReference type="RefSeq" id="WP_377044699.1">
    <property type="nucleotide sequence ID" value="NZ_JBHLUN010000008.1"/>
</dbReference>